<proteinExistence type="predicted"/>
<reference evidence="1 2" key="1">
    <citation type="submission" date="2021-01" db="EMBL/GenBank/DDBJ databases">
        <title>Whole genome shotgun sequence of Verrucosispora andamanensis NBRC 109075.</title>
        <authorList>
            <person name="Komaki H."/>
            <person name="Tamura T."/>
        </authorList>
    </citation>
    <scope>NUCLEOTIDE SEQUENCE [LARGE SCALE GENOMIC DNA]</scope>
    <source>
        <strain evidence="1 2">NBRC 109075</strain>
    </source>
</reference>
<keyword evidence="2" id="KW-1185">Reference proteome</keyword>
<dbReference type="Proteomes" id="UP000647017">
    <property type="component" value="Unassembled WGS sequence"/>
</dbReference>
<sequence>MSGPYRDLAAQSFLDEIPRLIDTLSAATESIPTEDRVWVFYGSRITGTATAASDFDVMMLHREDEVPPTRVGTTYRDAPVTVYSLPWSALDRDGQDRAYGGYFALKLFSPFICTPADEAAELLTSVARFLAPLAAEVAGRLNVIPRTRHQVLADSYLAFLDIYPDFDSYVARVLEAPVLASPLWRRQAQVIVDAYQQAQMIDRTVDGRYAYSRQAAIGELRHERAITAARFWAFGAVCHDSDVRFPDLYRDKARQRTTVGQRQRVYESLQRISRGRAGR</sequence>
<name>A0ABQ4I3A1_9ACTN</name>
<gene>
    <name evidence="1" type="ORF">Van01_55560</name>
</gene>
<evidence type="ECO:0008006" key="3">
    <source>
        <dbReference type="Google" id="ProtNLM"/>
    </source>
</evidence>
<organism evidence="1 2">
    <name type="scientific">Micromonospora andamanensis</name>
    <dbReference type="NCBI Taxonomy" id="1287068"/>
    <lineage>
        <taxon>Bacteria</taxon>
        <taxon>Bacillati</taxon>
        <taxon>Actinomycetota</taxon>
        <taxon>Actinomycetes</taxon>
        <taxon>Micromonosporales</taxon>
        <taxon>Micromonosporaceae</taxon>
        <taxon>Micromonospora</taxon>
    </lineage>
</organism>
<accession>A0ABQ4I3A1</accession>
<evidence type="ECO:0000313" key="2">
    <source>
        <dbReference type="Proteomes" id="UP000647017"/>
    </source>
</evidence>
<dbReference type="RefSeq" id="WP_204013708.1">
    <property type="nucleotide sequence ID" value="NZ_BOOZ01000049.1"/>
</dbReference>
<comment type="caution">
    <text evidence="1">The sequence shown here is derived from an EMBL/GenBank/DDBJ whole genome shotgun (WGS) entry which is preliminary data.</text>
</comment>
<evidence type="ECO:0000313" key="1">
    <source>
        <dbReference type="EMBL" id="GIJ12342.1"/>
    </source>
</evidence>
<dbReference type="EMBL" id="BOOZ01000049">
    <property type="protein sequence ID" value="GIJ12342.1"/>
    <property type="molecule type" value="Genomic_DNA"/>
</dbReference>
<protein>
    <recommendedName>
        <fullName evidence="3">Nucleotidyltransferase domain-containing protein</fullName>
    </recommendedName>
</protein>